<dbReference type="InterPro" id="IPR008258">
    <property type="entry name" value="Transglycosylase_SLT_dom_1"/>
</dbReference>
<comment type="similarity">
    <text evidence="2">Belongs to the virb1 family.</text>
</comment>
<dbReference type="CDD" id="cd00254">
    <property type="entry name" value="LT-like"/>
    <property type="match status" value="1"/>
</dbReference>
<dbReference type="PANTHER" id="PTHR37423:SF2">
    <property type="entry name" value="MEMBRANE-BOUND LYTIC MUREIN TRANSGLYCOSYLASE C"/>
    <property type="match status" value="1"/>
</dbReference>
<feature type="region of interest" description="Disordered" evidence="3">
    <location>
        <begin position="195"/>
        <end position="219"/>
    </location>
</feature>
<comment type="similarity">
    <text evidence="1">Belongs to the transglycosylase Slt family.</text>
</comment>
<dbReference type="Gene3D" id="3.30.70.1070">
    <property type="entry name" value="Sporulation related repeat"/>
    <property type="match status" value="1"/>
</dbReference>
<dbReference type="InterPro" id="IPR036680">
    <property type="entry name" value="SPOR-like_sf"/>
</dbReference>
<dbReference type="STRING" id="1120919.GCA_000429165_01772"/>
<dbReference type="InterPro" id="IPR023346">
    <property type="entry name" value="Lysozyme-like_dom_sf"/>
</dbReference>
<evidence type="ECO:0000259" key="4">
    <source>
        <dbReference type="Pfam" id="PF01464"/>
    </source>
</evidence>
<feature type="compositionally biased region" description="Polar residues" evidence="3">
    <location>
        <begin position="19"/>
        <end position="32"/>
    </location>
</feature>
<keyword evidence="7" id="KW-1185">Reference proteome</keyword>
<accession>A0A511X868</accession>
<dbReference type="EMBL" id="BJYF01000005">
    <property type="protein sequence ID" value="GEN59128.1"/>
    <property type="molecule type" value="Genomic_DNA"/>
</dbReference>
<proteinExistence type="inferred from homology"/>
<protein>
    <recommendedName>
        <fullName evidence="8">Murein transglycosylase</fullName>
    </recommendedName>
</protein>
<evidence type="ECO:0000313" key="7">
    <source>
        <dbReference type="Proteomes" id="UP000321635"/>
    </source>
</evidence>
<evidence type="ECO:0008006" key="8">
    <source>
        <dbReference type="Google" id="ProtNLM"/>
    </source>
</evidence>
<dbReference type="SUPFAM" id="SSF53955">
    <property type="entry name" value="Lysozyme-like"/>
    <property type="match status" value="1"/>
</dbReference>
<gene>
    <name evidence="6" type="ORF">ANI02nite_10120</name>
</gene>
<feature type="domain" description="Transglycosylase SLT" evidence="4">
    <location>
        <begin position="45"/>
        <end position="159"/>
    </location>
</feature>
<dbReference type="GO" id="GO:0042834">
    <property type="term" value="F:peptidoglycan binding"/>
    <property type="evidence" value="ECO:0007669"/>
    <property type="project" value="InterPro"/>
</dbReference>
<dbReference type="Pfam" id="PF01464">
    <property type="entry name" value="SLT"/>
    <property type="match status" value="1"/>
</dbReference>
<evidence type="ECO:0000256" key="2">
    <source>
        <dbReference type="ARBA" id="ARBA00009387"/>
    </source>
</evidence>
<dbReference type="Pfam" id="PF05036">
    <property type="entry name" value="SPOR"/>
    <property type="match status" value="1"/>
</dbReference>
<dbReference type="AlphaFoldDB" id="A0A511X868"/>
<dbReference type="Gene3D" id="1.10.530.10">
    <property type="match status" value="1"/>
</dbReference>
<sequence length="386" mass="39856">MSCAAMTILLGVAACSSSRPGGSPSQWGQGNYTPPGPSSDPWGPYIREAASRFSVPEAWIRAVMNQESGGHQYMNGELTQSGAGAMGLMQLMPATWSDLAANNGLGDDPFDPHDNILAGAAYIRQMYDRFGSPGFLAAYNAGPGRVEQYLQNGGSLPDETVNYVASISPHLGDATPTEAGPDSYSAPVQVASAAPTRVTAPAPTTPVGDLSRTADGCLRNPDAAYDPSGCLMDRDTPHPDPVPAAEPAYVAPAYASASMPAPTPVATQALPVELASYVEPSSARPRAVAQPHYLPAAPVVAYSGGQWAVQVGAFSSDSEARQALRHAQAIIGGASGRLASIVTRAPSASRSLYRARLTGFAASDATAACRVLHTHSVACFTVPVST</sequence>
<dbReference type="Proteomes" id="UP000321635">
    <property type="component" value="Unassembled WGS sequence"/>
</dbReference>
<dbReference type="InterPro" id="IPR007730">
    <property type="entry name" value="SPOR-like_dom"/>
</dbReference>
<feature type="region of interest" description="Disordered" evidence="3">
    <location>
        <begin position="19"/>
        <end position="43"/>
    </location>
</feature>
<evidence type="ECO:0000256" key="1">
    <source>
        <dbReference type="ARBA" id="ARBA00007734"/>
    </source>
</evidence>
<feature type="domain" description="SPOR" evidence="5">
    <location>
        <begin position="304"/>
        <end position="382"/>
    </location>
</feature>
<dbReference type="PANTHER" id="PTHR37423">
    <property type="entry name" value="SOLUBLE LYTIC MUREIN TRANSGLYCOSYLASE-RELATED"/>
    <property type="match status" value="1"/>
</dbReference>
<name>A0A511X868_9PROT</name>
<reference evidence="6 7" key="1">
    <citation type="submission" date="2019-07" db="EMBL/GenBank/DDBJ databases">
        <title>Whole genome shotgun sequence of Acetobacter nitrogenifigens NBRC 105050.</title>
        <authorList>
            <person name="Hosoyama A."/>
            <person name="Uohara A."/>
            <person name="Ohji S."/>
            <person name="Ichikawa N."/>
        </authorList>
    </citation>
    <scope>NUCLEOTIDE SEQUENCE [LARGE SCALE GENOMIC DNA]</scope>
    <source>
        <strain evidence="6 7">NBRC 105050</strain>
    </source>
</reference>
<organism evidence="6 7">
    <name type="scientific">Acetobacter nitrogenifigens DSM 23921 = NBRC 105050</name>
    <dbReference type="NCBI Taxonomy" id="1120919"/>
    <lineage>
        <taxon>Bacteria</taxon>
        <taxon>Pseudomonadati</taxon>
        <taxon>Pseudomonadota</taxon>
        <taxon>Alphaproteobacteria</taxon>
        <taxon>Acetobacterales</taxon>
        <taxon>Acetobacteraceae</taxon>
        <taxon>Acetobacter</taxon>
    </lineage>
</organism>
<evidence type="ECO:0000256" key="3">
    <source>
        <dbReference type="SAM" id="MobiDB-lite"/>
    </source>
</evidence>
<feature type="compositionally biased region" description="Low complexity" evidence="3">
    <location>
        <begin position="195"/>
        <end position="207"/>
    </location>
</feature>
<evidence type="ECO:0000313" key="6">
    <source>
        <dbReference type="EMBL" id="GEN59128.1"/>
    </source>
</evidence>
<comment type="caution">
    <text evidence="6">The sequence shown here is derived from an EMBL/GenBank/DDBJ whole genome shotgun (WGS) entry which is preliminary data.</text>
</comment>
<evidence type="ECO:0000259" key="5">
    <source>
        <dbReference type="Pfam" id="PF05036"/>
    </source>
</evidence>